<dbReference type="STRING" id="655355.SAMN05216283_101308"/>
<accession>A0A1I2B4H9</accession>
<dbReference type="Proteomes" id="UP000198964">
    <property type="component" value="Unassembled WGS sequence"/>
</dbReference>
<dbReference type="PROSITE" id="PS51000">
    <property type="entry name" value="HTH_DEOR_2"/>
    <property type="match status" value="1"/>
</dbReference>
<dbReference type="GO" id="GO:0003700">
    <property type="term" value="F:DNA-binding transcription factor activity"/>
    <property type="evidence" value="ECO:0007669"/>
    <property type="project" value="InterPro"/>
</dbReference>
<name>A0A1I2B4H9_9BACT</name>
<feature type="domain" description="HTH deoR-type" evidence="3">
    <location>
        <begin position="3"/>
        <end position="58"/>
    </location>
</feature>
<dbReference type="PANTHER" id="PTHR34580">
    <property type="match status" value="1"/>
</dbReference>
<evidence type="ECO:0000313" key="5">
    <source>
        <dbReference type="Proteomes" id="UP000198964"/>
    </source>
</evidence>
<dbReference type="Pfam" id="PF13280">
    <property type="entry name" value="WYL"/>
    <property type="match status" value="1"/>
</dbReference>
<dbReference type="InterPro" id="IPR036390">
    <property type="entry name" value="WH_DNA-bd_sf"/>
</dbReference>
<keyword evidence="4" id="KW-0238">DNA-binding</keyword>
<dbReference type="InterPro" id="IPR013196">
    <property type="entry name" value="HTH_11"/>
</dbReference>
<dbReference type="PROSITE" id="PS52050">
    <property type="entry name" value="WYL"/>
    <property type="match status" value="1"/>
</dbReference>
<protein>
    <submittedName>
        <fullName evidence="4">Predicted DNA-binding transcriptional regulator YafY, contains an HTH and WYL domains</fullName>
    </submittedName>
</protein>
<dbReference type="InterPro" id="IPR051534">
    <property type="entry name" value="CBASS_pafABC_assoc_protein"/>
</dbReference>
<dbReference type="PIRSF" id="PIRSF016838">
    <property type="entry name" value="PafC"/>
    <property type="match status" value="1"/>
</dbReference>
<dbReference type="Gene3D" id="1.10.10.10">
    <property type="entry name" value="Winged helix-like DNA-binding domain superfamily/Winged helix DNA-binding domain"/>
    <property type="match status" value="1"/>
</dbReference>
<keyword evidence="5" id="KW-1185">Reference proteome</keyword>
<dbReference type="EMBL" id="FONW01000001">
    <property type="protein sequence ID" value="SFE50986.1"/>
    <property type="molecule type" value="Genomic_DNA"/>
</dbReference>
<dbReference type="InterPro" id="IPR026881">
    <property type="entry name" value="WYL_dom"/>
</dbReference>
<sequence>MNRTDRLNAILIQLQSKRIVKAQEIAERFDISLRTVYRDIRALEEAGVPIGAEAGIGYFLQENYQLPPVMFTSDEASALLFGEKLIEKMSDEKIKSDFCSALYKVKAILKPGEKDYLEKLHERIAVYNYHSYGERFNRLYLNEIQQALVHKQVLNIKYEARYAEAAEWRKVEPIGLCNYSSRWHLFAWCQLRSAYRDFRLDRIQELEVSSENFKGKKHLTISEYMAENSVVSSEANICVLVPKSRLKYLDESKFWYGFLGEEDLGETVRIHFSNSELHGFAIWLLNTGSYAQVEYPLELKEIISQFVRNMLNVYQDEL</sequence>
<evidence type="ECO:0000259" key="3">
    <source>
        <dbReference type="PROSITE" id="PS51000"/>
    </source>
</evidence>
<dbReference type="RefSeq" id="WP_093918056.1">
    <property type="nucleotide sequence ID" value="NZ_FONW01000001.1"/>
</dbReference>
<dbReference type="SUPFAM" id="SSF46785">
    <property type="entry name" value="Winged helix' DNA-binding domain"/>
    <property type="match status" value="1"/>
</dbReference>
<dbReference type="InterPro" id="IPR036388">
    <property type="entry name" value="WH-like_DNA-bd_sf"/>
</dbReference>
<dbReference type="Pfam" id="PF08279">
    <property type="entry name" value="HTH_11"/>
    <property type="match status" value="1"/>
</dbReference>
<evidence type="ECO:0000313" key="4">
    <source>
        <dbReference type="EMBL" id="SFE50986.1"/>
    </source>
</evidence>
<gene>
    <name evidence="4" type="ORF">SAMN05216283_101308</name>
</gene>
<organism evidence="4 5">
    <name type="scientific">Sunxiuqinia elliptica</name>
    <dbReference type="NCBI Taxonomy" id="655355"/>
    <lineage>
        <taxon>Bacteria</taxon>
        <taxon>Pseudomonadati</taxon>
        <taxon>Bacteroidota</taxon>
        <taxon>Bacteroidia</taxon>
        <taxon>Marinilabiliales</taxon>
        <taxon>Prolixibacteraceae</taxon>
        <taxon>Sunxiuqinia</taxon>
    </lineage>
</organism>
<evidence type="ECO:0000256" key="1">
    <source>
        <dbReference type="ARBA" id="ARBA00023015"/>
    </source>
</evidence>
<keyword evidence="1" id="KW-0805">Transcription regulation</keyword>
<dbReference type="AlphaFoldDB" id="A0A1I2B4H9"/>
<dbReference type="PANTHER" id="PTHR34580:SF3">
    <property type="entry name" value="PROTEIN PAFB"/>
    <property type="match status" value="1"/>
</dbReference>
<proteinExistence type="predicted"/>
<dbReference type="SMART" id="SM00420">
    <property type="entry name" value="HTH_DEOR"/>
    <property type="match status" value="1"/>
</dbReference>
<dbReference type="InterPro" id="IPR001034">
    <property type="entry name" value="DeoR_HTH"/>
</dbReference>
<dbReference type="InterPro" id="IPR028349">
    <property type="entry name" value="PafC-like"/>
</dbReference>
<evidence type="ECO:0000256" key="2">
    <source>
        <dbReference type="ARBA" id="ARBA00023163"/>
    </source>
</evidence>
<dbReference type="GO" id="GO:0003677">
    <property type="term" value="F:DNA binding"/>
    <property type="evidence" value="ECO:0007669"/>
    <property type="project" value="UniProtKB-KW"/>
</dbReference>
<keyword evidence="2" id="KW-0804">Transcription</keyword>
<reference evidence="4 5" key="1">
    <citation type="submission" date="2016-10" db="EMBL/GenBank/DDBJ databases">
        <authorList>
            <person name="de Groot N.N."/>
        </authorList>
    </citation>
    <scope>NUCLEOTIDE SEQUENCE [LARGE SCALE GENOMIC DNA]</scope>
    <source>
        <strain evidence="4 5">CGMCC 1.9156</strain>
    </source>
</reference>